<protein>
    <recommendedName>
        <fullName evidence="3">DUF370 domain-containing protein</fullName>
    </recommendedName>
</protein>
<organism evidence="1">
    <name type="scientific">Vecturithrix granuli</name>
    <dbReference type="NCBI Taxonomy" id="1499967"/>
    <lineage>
        <taxon>Bacteria</taxon>
        <taxon>Candidatus Moduliflexota</taxon>
        <taxon>Candidatus Vecturitrichia</taxon>
        <taxon>Candidatus Vecturitrichales</taxon>
        <taxon>Candidatus Vecturitrichaceae</taxon>
        <taxon>Candidatus Vecturithrix</taxon>
    </lineage>
</organism>
<dbReference type="HOGENOM" id="CLU_173118_1_1_0"/>
<proteinExistence type="predicted"/>
<dbReference type="AlphaFoldDB" id="A0A0S6WAP8"/>
<accession>A0A0S6WAP8</accession>
<name>A0A0S6WAP8_VECG1</name>
<keyword evidence="2" id="KW-1185">Reference proteome</keyword>
<evidence type="ECO:0000313" key="2">
    <source>
        <dbReference type="Proteomes" id="UP000030661"/>
    </source>
</evidence>
<dbReference type="STRING" id="1499967.U27_02203"/>
<evidence type="ECO:0008006" key="3">
    <source>
        <dbReference type="Google" id="ProtNLM"/>
    </source>
</evidence>
<sequence>MYLHIGMNVYLLSERIIGIFEASQFQSMISPEFLQHVTRVDHEHEANAVKSYVLTTSQEIHCSNVHCRTLKKRWRTDA</sequence>
<dbReference type="NCBIfam" id="NF046065">
    <property type="entry name" value="MtxRegRemB"/>
    <property type="match status" value="1"/>
</dbReference>
<dbReference type="Proteomes" id="UP000030661">
    <property type="component" value="Unassembled WGS sequence"/>
</dbReference>
<evidence type="ECO:0000313" key="1">
    <source>
        <dbReference type="EMBL" id="GAK55370.1"/>
    </source>
</evidence>
<gene>
    <name evidence="1" type="ORF">U27_02203</name>
</gene>
<reference evidence="1" key="1">
    <citation type="journal article" date="2015" name="PeerJ">
        <title>First genomic representation of candidate bacterial phylum KSB3 points to enhanced environmental sensing as a trigger of wastewater bulking.</title>
        <authorList>
            <person name="Sekiguchi Y."/>
            <person name="Ohashi A."/>
            <person name="Parks D.H."/>
            <person name="Yamauchi T."/>
            <person name="Tyson G.W."/>
            <person name="Hugenholtz P."/>
        </authorList>
    </citation>
    <scope>NUCLEOTIDE SEQUENCE [LARGE SCALE GENOMIC DNA]</scope>
</reference>
<dbReference type="EMBL" id="DF820463">
    <property type="protein sequence ID" value="GAK55370.1"/>
    <property type="molecule type" value="Genomic_DNA"/>
</dbReference>